<dbReference type="InterPro" id="IPR006311">
    <property type="entry name" value="TAT_signal"/>
</dbReference>
<dbReference type="SUPFAM" id="SSF51556">
    <property type="entry name" value="Metallo-dependent hydrolases"/>
    <property type="match status" value="1"/>
</dbReference>
<accession>A0A382ZV63</accession>
<dbReference type="PROSITE" id="PS51318">
    <property type="entry name" value="TAT"/>
    <property type="match status" value="1"/>
</dbReference>
<dbReference type="InterPro" id="IPR052350">
    <property type="entry name" value="Metallo-dep_Lactonases"/>
</dbReference>
<protein>
    <recommendedName>
        <fullName evidence="2">Amidohydrolase-related domain-containing protein</fullName>
    </recommendedName>
</protein>
<name>A0A382ZV63_9ZZZZ</name>
<evidence type="ECO:0000313" key="1">
    <source>
        <dbReference type="EMBL" id="SVD98925.1"/>
    </source>
</evidence>
<evidence type="ECO:0008006" key="2">
    <source>
        <dbReference type="Google" id="ProtNLM"/>
    </source>
</evidence>
<proteinExistence type="predicted"/>
<gene>
    <name evidence="1" type="ORF">METZ01_LOCUS451779</name>
</gene>
<reference evidence="1" key="1">
    <citation type="submission" date="2018-05" db="EMBL/GenBank/DDBJ databases">
        <authorList>
            <person name="Lanie J.A."/>
            <person name="Ng W.-L."/>
            <person name="Kazmierczak K.M."/>
            <person name="Andrzejewski T.M."/>
            <person name="Davidsen T.M."/>
            <person name="Wayne K.J."/>
            <person name="Tettelin H."/>
            <person name="Glass J.I."/>
            <person name="Rusch D."/>
            <person name="Podicherti R."/>
            <person name="Tsui H.-C.T."/>
            <person name="Winkler M.E."/>
        </authorList>
    </citation>
    <scope>NUCLEOTIDE SEQUENCE</scope>
</reference>
<feature type="non-terminal residue" evidence="1">
    <location>
        <position position="190"/>
    </location>
</feature>
<dbReference type="PANTHER" id="PTHR43569:SF1">
    <property type="entry name" value="BLL3371 PROTEIN"/>
    <property type="match status" value="1"/>
</dbReference>
<dbReference type="InterPro" id="IPR032466">
    <property type="entry name" value="Metal_Hydrolase"/>
</dbReference>
<dbReference type="Gene3D" id="3.20.20.140">
    <property type="entry name" value="Metal-dependent hydrolases"/>
    <property type="match status" value="1"/>
</dbReference>
<dbReference type="EMBL" id="UINC01186624">
    <property type="protein sequence ID" value="SVD98925.1"/>
    <property type="molecule type" value="Genomic_DNA"/>
</dbReference>
<dbReference type="AlphaFoldDB" id="A0A382ZV63"/>
<organism evidence="1">
    <name type="scientific">marine metagenome</name>
    <dbReference type="NCBI Taxonomy" id="408172"/>
    <lineage>
        <taxon>unclassified sequences</taxon>
        <taxon>metagenomes</taxon>
        <taxon>ecological metagenomes</taxon>
    </lineage>
</organism>
<sequence>MDEITRRRFFGRAGTYALGGVAGSLLPGLVPRYARAQRTRAATAPRQDWLAQIVEPALEPDLPIIDPHHHLWDRPGNRYLLEELLEDTQEHNVRQTVFVECTSMYRVDGPEDLRVVGETEFVQGVAAKSASGQYGETRVATGIVGSANLLLGDHVAPVLEAQLAASPQRFRGIRHRAAWAEPPVVARRPA</sequence>
<dbReference type="PANTHER" id="PTHR43569">
    <property type="entry name" value="AMIDOHYDROLASE"/>
    <property type="match status" value="1"/>
</dbReference>